<evidence type="ECO:0000256" key="1">
    <source>
        <dbReference type="ARBA" id="ARBA00001974"/>
    </source>
</evidence>
<dbReference type="GO" id="GO:0004497">
    <property type="term" value="F:monooxygenase activity"/>
    <property type="evidence" value="ECO:0007669"/>
    <property type="project" value="UniProtKB-KW"/>
</dbReference>
<evidence type="ECO:0000256" key="7">
    <source>
        <dbReference type="ARBA" id="ARBA00023033"/>
    </source>
</evidence>
<comment type="pathway">
    <text evidence="2">Cofactor biosynthesis; ubiquinone biosynthesis.</text>
</comment>
<dbReference type="Pfam" id="PF01494">
    <property type="entry name" value="FAD_binding_3"/>
    <property type="match status" value="1"/>
</dbReference>
<dbReference type="InterPro" id="IPR036188">
    <property type="entry name" value="FAD/NAD-bd_sf"/>
</dbReference>
<keyword evidence="8" id="KW-0472">Membrane</keyword>
<evidence type="ECO:0000259" key="9">
    <source>
        <dbReference type="Pfam" id="PF00890"/>
    </source>
</evidence>
<dbReference type="PRINTS" id="PR00420">
    <property type="entry name" value="RNGMNOXGNASE"/>
</dbReference>
<keyword evidence="4" id="KW-0285">Flavoprotein</keyword>
<gene>
    <name evidence="11" type="ORF">SASC598J21_020240</name>
</gene>
<dbReference type="PANTHER" id="PTHR43876:SF7">
    <property type="entry name" value="UBIQUINONE BIOSYNTHESIS MONOOXYGENASE COQ6, MITOCHONDRIAL"/>
    <property type="match status" value="1"/>
</dbReference>
<dbReference type="InterPro" id="IPR010971">
    <property type="entry name" value="UbiH/COQ6"/>
</dbReference>
<dbReference type="Gene3D" id="3.50.50.60">
    <property type="entry name" value="FAD/NAD(P)-binding domain"/>
    <property type="match status" value="2"/>
</dbReference>
<dbReference type="SUPFAM" id="SSF51905">
    <property type="entry name" value="FAD/NAD(P)-binding domain"/>
    <property type="match status" value="1"/>
</dbReference>
<feature type="domain" description="FAD-dependent oxidoreductase 2 FAD-binding" evidence="9">
    <location>
        <begin position="14"/>
        <end position="47"/>
    </location>
</feature>
<dbReference type="InterPro" id="IPR051205">
    <property type="entry name" value="UbiH/COQ6_monooxygenase"/>
</dbReference>
<evidence type="ECO:0000256" key="4">
    <source>
        <dbReference type="ARBA" id="ARBA00022630"/>
    </source>
</evidence>
<organism evidence="11 12">
    <name type="scientific">Snodgrassella alvi SCGC AB-598-J21</name>
    <dbReference type="NCBI Taxonomy" id="1385367"/>
    <lineage>
        <taxon>Bacteria</taxon>
        <taxon>Pseudomonadati</taxon>
        <taxon>Pseudomonadota</taxon>
        <taxon>Betaproteobacteria</taxon>
        <taxon>Neisseriales</taxon>
        <taxon>Neisseriaceae</taxon>
        <taxon>Snodgrassella</taxon>
    </lineage>
</organism>
<comment type="cofactor">
    <cofactor evidence="1">
        <name>FAD</name>
        <dbReference type="ChEBI" id="CHEBI:57692"/>
    </cofactor>
</comment>
<dbReference type="GO" id="GO:0071949">
    <property type="term" value="F:FAD binding"/>
    <property type="evidence" value="ECO:0007669"/>
    <property type="project" value="InterPro"/>
</dbReference>
<keyword evidence="8" id="KW-1133">Transmembrane helix</keyword>
<comment type="similarity">
    <text evidence="3">Belongs to the UbiH/COQ6 family.</text>
</comment>
<evidence type="ECO:0000313" key="11">
    <source>
        <dbReference type="EMBL" id="KEQ00141.1"/>
    </source>
</evidence>
<keyword evidence="7" id="KW-0503">Monooxygenase</keyword>
<dbReference type="GO" id="GO:0006744">
    <property type="term" value="P:ubiquinone biosynthetic process"/>
    <property type="evidence" value="ECO:0007669"/>
    <property type="project" value="UniProtKB-UniPathway"/>
</dbReference>
<accession>A0A074V4L0</accession>
<comment type="caution">
    <text evidence="11">The sequence shown here is derived from an EMBL/GenBank/DDBJ whole genome shotgun (WGS) entry which is preliminary data.</text>
</comment>
<dbReference type="NCBIfam" id="TIGR01988">
    <property type="entry name" value="Ubi-OHases"/>
    <property type="match status" value="1"/>
</dbReference>
<keyword evidence="6" id="KW-0560">Oxidoreductase</keyword>
<dbReference type="GO" id="GO:0016705">
    <property type="term" value="F:oxidoreductase activity, acting on paired donors, with incorporation or reduction of molecular oxygen"/>
    <property type="evidence" value="ECO:0007669"/>
    <property type="project" value="InterPro"/>
</dbReference>
<dbReference type="PANTHER" id="PTHR43876">
    <property type="entry name" value="UBIQUINONE BIOSYNTHESIS MONOOXYGENASE COQ6, MITOCHONDRIAL"/>
    <property type="match status" value="1"/>
</dbReference>
<dbReference type="UniPathway" id="UPA00232"/>
<evidence type="ECO:0000259" key="10">
    <source>
        <dbReference type="Pfam" id="PF01494"/>
    </source>
</evidence>
<proteinExistence type="inferred from homology"/>
<reference evidence="11 12" key="1">
    <citation type="journal article" date="2014" name="PLoS Genet.">
        <title>Hidden diversity in honey bee gut symbionts detected by single-cell genomics.</title>
        <authorList>
            <person name="Engel P."/>
            <person name="Stepanauskas R."/>
            <person name="Moran N."/>
        </authorList>
    </citation>
    <scope>NUCLEOTIDE SEQUENCE [LARGE SCALE GENOMIC DNA]</scope>
    <source>
        <strain evidence="11 12">SCGC AB-598-J21</strain>
    </source>
</reference>
<keyword evidence="8" id="KW-0812">Transmembrane</keyword>
<dbReference type="Pfam" id="PF00890">
    <property type="entry name" value="FAD_binding_2"/>
    <property type="match status" value="1"/>
</dbReference>
<protein>
    <submittedName>
        <fullName evidence="11">2-polyprenyl-6-methoxyphenol hydroxylase or related FAD-dependent oxidoreductase</fullName>
    </submittedName>
</protein>
<evidence type="ECO:0000313" key="12">
    <source>
        <dbReference type="Proteomes" id="UP000027644"/>
    </source>
</evidence>
<keyword evidence="5" id="KW-0274">FAD</keyword>
<sequence length="391" mass="43370">MESKMSINTQYDFDVIILGGGLVGATLALALHQQGKKILIIEKKPPQTDLFSLSQSWDARIYAISPTNQQFFNRLGVWPEERVQKVSHMEVYGDGNGCISFDASSINVPCLNSMVENRYLLAKLWLALEEEGVAIVSSCPQSVITDVWSAKITLENGQTYCSQLVVGADGANSWLRKQVGIEVNASPYQQQGIVANFNTEKTHNGCAYQWFRGSDILAYLPLPQQQISIVWSTSDPESLTKLDKESFAREVALAGNQKLGELTLTTPVVNFDLIMRQPKKIVSQRIALIGDAAHTIHPLAGQGVNLGFADVQCLSNLLTNASDSGIWSILRQYQRSRLLAVRLMQYSCDGLFKLFANDYFPAIGWIRNQGLNLVNYSGSIKKRMIREAMGL</sequence>
<dbReference type="AlphaFoldDB" id="A0A074V4L0"/>
<evidence type="ECO:0000256" key="6">
    <source>
        <dbReference type="ARBA" id="ARBA00023002"/>
    </source>
</evidence>
<feature type="domain" description="FAD-binding" evidence="10">
    <location>
        <begin position="158"/>
        <end position="342"/>
    </location>
</feature>
<dbReference type="InterPro" id="IPR003953">
    <property type="entry name" value="FAD-dep_OxRdtase_2_FAD-bd"/>
</dbReference>
<dbReference type="EMBL" id="AVQL01000454">
    <property type="protein sequence ID" value="KEQ00141.1"/>
    <property type="molecule type" value="Genomic_DNA"/>
</dbReference>
<evidence type="ECO:0000256" key="2">
    <source>
        <dbReference type="ARBA" id="ARBA00004749"/>
    </source>
</evidence>
<dbReference type="InterPro" id="IPR018168">
    <property type="entry name" value="Ubi_Hdrlase_CS"/>
</dbReference>
<dbReference type="InterPro" id="IPR002938">
    <property type="entry name" value="FAD-bd"/>
</dbReference>
<name>A0A074V4L0_9NEIS</name>
<evidence type="ECO:0000256" key="3">
    <source>
        <dbReference type="ARBA" id="ARBA00005349"/>
    </source>
</evidence>
<evidence type="ECO:0000256" key="8">
    <source>
        <dbReference type="SAM" id="Phobius"/>
    </source>
</evidence>
<feature type="transmembrane region" description="Helical" evidence="8">
    <location>
        <begin position="12"/>
        <end position="31"/>
    </location>
</feature>
<dbReference type="PROSITE" id="PS01304">
    <property type="entry name" value="UBIH"/>
    <property type="match status" value="1"/>
</dbReference>
<dbReference type="Proteomes" id="UP000027644">
    <property type="component" value="Unassembled WGS sequence"/>
</dbReference>
<evidence type="ECO:0000256" key="5">
    <source>
        <dbReference type="ARBA" id="ARBA00022827"/>
    </source>
</evidence>